<dbReference type="GO" id="GO:0005737">
    <property type="term" value="C:cytoplasm"/>
    <property type="evidence" value="ECO:0007669"/>
    <property type="project" value="TreeGrafter"/>
</dbReference>
<dbReference type="PANTHER" id="PTHR12187">
    <property type="entry name" value="AGAP000124-PA"/>
    <property type="match status" value="1"/>
</dbReference>
<evidence type="ECO:0000313" key="4">
    <source>
        <dbReference type="EMBL" id="KAK2719965.1"/>
    </source>
</evidence>
<gene>
    <name evidence="4" type="ORF">QYM36_004019</name>
</gene>
<comment type="caution">
    <text evidence="4">The sequence shown here is derived from an EMBL/GenBank/DDBJ whole genome shotgun (WGS) entry which is preliminary data.</text>
</comment>
<proteinExistence type="predicted"/>
<evidence type="ECO:0000256" key="3">
    <source>
        <dbReference type="SAM" id="MobiDB-lite"/>
    </source>
</evidence>
<dbReference type="EMBL" id="JAVRJZ010000007">
    <property type="protein sequence ID" value="KAK2719965.1"/>
    <property type="molecule type" value="Genomic_DNA"/>
</dbReference>
<keyword evidence="2" id="KW-0443">Lipid metabolism</keyword>
<dbReference type="Proteomes" id="UP001187531">
    <property type="component" value="Unassembled WGS sequence"/>
</dbReference>
<name>A0AA88HXH8_ARTSF</name>
<dbReference type="GO" id="GO:0016316">
    <property type="term" value="F:phosphatidylinositol-3,4-bisphosphate 4-phosphatase activity"/>
    <property type="evidence" value="ECO:0007669"/>
    <property type="project" value="InterPro"/>
</dbReference>
<dbReference type="AlphaFoldDB" id="A0AA88HXH8"/>
<reference evidence="4" key="1">
    <citation type="submission" date="2023-07" db="EMBL/GenBank/DDBJ databases">
        <title>Chromosome-level genome assembly of Artemia franciscana.</title>
        <authorList>
            <person name="Jo E."/>
        </authorList>
    </citation>
    <scope>NUCLEOTIDE SEQUENCE</scope>
    <source>
        <tissue evidence="4">Whole body</tissue>
    </source>
</reference>
<keyword evidence="5" id="KW-1185">Reference proteome</keyword>
<dbReference type="InterPro" id="IPR039034">
    <property type="entry name" value="INPP4"/>
</dbReference>
<organism evidence="4 5">
    <name type="scientific">Artemia franciscana</name>
    <name type="common">Brine shrimp</name>
    <name type="synonym">Artemia sanfranciscana</name>
    <dbReference type="NCBI Taxonomy" id="6661"/>
    <lineage>
        <taxon>Eukaryota</taxon>
        <taxon>Metazoa</taxon>
        <taxon>Ecdysozoa</taxon>
        <taxon>Arthropoda</taxon>
        <taxon>Crustacea</taxon>
        <taxon>Branchiopoda</taxon>
        <taxon>Anostraca</taxon>
        <taxon>Artemiidae</taxon>
        <taxon>Artemia</taxon>
    </lineage>
</organism>
<feature type="non-terminal residue" evidence="4">
    <location>
        <position position="611"/>
    </location>
</feature>
<dbReference type="PANTHER" id="PTHR12187:SF11">
    <property type="entry name" value="PHOSPHATIDYLINOSITOL-3,4-BISPHOSPHATE 4-PHOSPHATASE"/>
    <property type="match status" value="1"/>
</dbReference>
<evidence type="ECO:0000256" key="1">
    <source>
        <dbReference type="ARBA" id="ARBA00022801"/>
    </source>
</evidence>
<sequence length="611" mass="68348">CQNIMSLMEPKAASEALSFYEENRLTVSSNKENGDVTAPLRSIAERIIQELRTPQVEFTPFQAEENPDEFSETVNKEVYPTDTHAIRCGSPPSHYYSSSEEPEPIELTCVNMEAGLLALAGKLSQFCNVDDTAISGFRPLANLVSKRRSTTPVVARELLSAQSPLSRPKTLALDSEAKPQKDWVAELKPCLKKIHHSANCLLKTARLAHTVLRLRVDPPKMALDHAVQLRRDACFSQANNPTTALMVQLWCSPPDPNFLSLLVKIGPLMYFESLLTCLKTEKAMLSDAIVAIEDLKSVQFTLVLAGTLGNTEQFFGNISSIFKRKKIRTVQIDERFRCNTITSSTTTSPDTEKAKHLPGPAPTPEAPSGSEFPFQGSQEQQENEDLPKGMAPVIRGTRSALQVVLPVPEAIFSALPADCISQSPQLSFNITPVLFNVGFNEFVPIAEKLGEDDLEKKLNNDSFVRIHDYCKRFLKLNLESNKEKQRCTIAGIMKELREECFMKKSRNVKILEIMENLCRQLLGLQITSCKSAKDRTGMAVTLQQCNLLTREMDLSDQEYQKALDTMRSEGVRIENCAKNIDVRKFAFSWLQLVTFPHKYRPPPGSYGQVQS</sequence>
<evidence type="ECO:0000256" key="2">
    <source>
        <dbReference type="ARBA" id="ARBA00023098"/>
    </source>
</evidence>
<accession>A0AA88HXH8</accession>
<feature type="region of interest" description="Disordered" evidence="3">
    <location>
        <begin position="341"/>
        <end position="384"/>
    </location>
</feature>
<keyword evidence="1" id="KW-0378">Hydrolase</keyword>
<evidence type="ECO:0000313" key="5">
    <source>
        <dbReference type="Proteomes" id="UP001187531"/>
    </source>
</evidence>
<protein>
    <submittedName>
        <fullName evidence="4">Uncharacterized protein</fullName>
    </submittedName>
</protein>